<dbReference type="EMBL" id="JBEDUW010000005">
    <property type="protein sequence ID" value="KAK9929015.1"/>
    <property type="molecule type" value="Genomic_DNA"/>
</dbReference>
<dbReference type="Proteomes" id="UP001457282">
    <property type="component" value="Unassembled WGS sequence"/>
</dbReference>
<dbReference type="AlphaFoldDB" id="A0AAW1WW52"/>
<proteinExistence type="predicted"/>
<evidence type="ECO:0000313" key="2">
    <source>
        <dbReference type="Proteomes" id="UP001457282"/>
    </source>
</evidence>
<evidence type="ECO:0000313" key="1">
    <source>
        <dbReference type="EMBL" id="KAK9929015.1"/>
    </source>
</evidence>
<organism evidence="1 2">
    <name type="scientific">Rubus argutus</name>
    <name type="common">Southern blackberry</name>
    <dbReference type="NCBI Taxonomy" id="59490"/>
    <lineage>
        <taxon>Eukaryota</taxon>
        <taxon>Viridiplantae</taxon>
        <taxon>Streptophyta</taxon>
        <taxon>Embryophyta</taxon>
        <taxon>Tracheophyta</taxon>
        <taxon>Spermatophyta</taxon>
        <taxon>Magnoliopsida</taxon>
        <taxon>eudicotyledons</taxon>
        <taxon>Gunneridae</taxon>
        <taxon>Pentapetalae</taxon>
        <taxon>rosids</taxon>
        <taxon>fabids</taxon>
        <taxon>Rosales</taxon>
        <taxon>Rosaceae</taxon>
        <taxon>Rosoideae</taxon>
        <taxon>Rosoideae incertae sedis</taxon>
        <taxon>Rubus</taxon>
    </lineage>
</organism>
<sequence>MKTVLGMGSGDNAAGAGGKGETRWRQGCGVGLGRRQLGCWLGMGRRDLPVARWTAGGTAEEAAMASVMGGSARAGIGEFLVCGISGMERLGEEEIDGMVTGLGRWCEERVKGYNGLRELVPELKCC</sequence>
<keyword evidence="2" id="KW-1185">Reference proteome</keyword>
<accession>A0AAW1WW52</accession>
<gene>
    <name evidence="1" type="ORF">M0R45_026125</name>
</gene>
<name>A0AAW1WW52_RUBAR</name>
<reference evidence="1 2" key="1">
    <citation type="journal article" date="2023" name="G3 (Bethesda)">
        <title>A chromosome-length genome assembly and annotation of blackberry (Rubus argutus, cv. 'Hillquist').</title>
        <authorList>
            <person name="Bruna T."/>
            <person name="Aryal R."/>
            <person name="Dudchenko O."/>
            <person name="Sargent D.J."/>
            <person name="Mead D."/>
            <person name="Buti M."/>
            <person name="Cavallini A."/>
            <person name="Hytonen T."/>
            <person name="Andres J."/>
            <person name="Pham M."/>
            <person name="Weisz D."/>
            <person name="Mascagni F."/>
            <person name="Usai G."/>
            <person name="Natali L."/>
            <person name="Bassil N."/>
            <person name="Fernandez G.E."/>
            <person name="Lomsadze A."/>
            <person name="Armour M."/>
            <person name="Olukolu B."/>
            <person name="Poorten T."/>
            <person name="Britton C."/>
            <person name="Davik J."/>
            <person name="Ashrafi H."/>
            <person name="Aiden E.L."/>
            <person name="Borodovsky M."/>
            <person name="Worthington M."/>
        </authorList>
    </citation>
    <scope>NUCLEOTIDE SEQUENCE [LARGE SCALE GENOMIC DNA]</scope>
    <source>
        <strain evidence="1">PI 553951</strain>
    </source>
</reference>
<protein>
    <submittedName>
        <fullName evidence="1">Uncharacterized protein</fullName>
    </submittedName>
</protein>
<comment type="caution">
    <text evidence="1">The sequence shown here is derived from an EMBL/GenBank/DDBJ whole genome shotgun (WGS) entry which is preliminary data.</text>
</comment>